<proteinExistence type="predicted"/>
<name>A0A165NWV0_9AGAM</name>
<evidence type="ECO:0000313" key="1">
    <source>
        <dbReference type="EMBL" id="KZT20221.1"/>
    </source>
</evidence>
<gene>
    <name evidence="1" type="ORF">NEOLEDRAFT_886896</name>
</gene>
<keyword evidence="2" id="KW-1185">Reference proteome</keyword>
<dbReference type="Proteomes" id="UP000076761">
    <property type="component" value="Unassembled WGS sequence"/>
</dbReference>
<sequence>MAYCDEAPNLMMVGRCLPQALGAHVCWVTPGVCLLTGCPYLRALLVAQSFVGYGCIKVCASIRLVHKGRASAAEPATLGF</sequence>
<dbReference type="EMBL" id="KV425624">
    <property type="protein sequence ID" value="KZT20221.1"/>
    <property type="molecule type" value="Genomic_DNA"/>
</dbReference>
<organism evidence="1 2">
    <name type="scientific">Neolentinus lepideus HHB14362 ss-1</name>
    <dbReference type="NCBI Taxonomy" id="1314782"/>
    <lineage>
        <taxon>Eukaryota</taxon>
        <taxon>Fungi</taxon>
        <taxon>Dikarya</taxon>
        <taxon>Basidiomycota</taxon>
        <taxon>Agaricomycotina</taxon>
        <taxon>Agaricomycetes</taxon>
        <taxon>Gloeophyllales</taxon>
        <taxon>Gloeophyllaceae</taxon>
        <taxon>Neolentinus</taxon>
    </lineage>
</organism>
<protein>
    <submittedName>
        <fullName evidence="1">Uncharacterized protein</fullName>
    </submittedName>
</protein>
<accession>A0A165NWV0</accession>
<evidence type="ECO:0000313" key="2">
    <source>
        <dbReference type="Proteomes" id="UP000076761"/>
    </source>
</evidence>
<dbReference type="AlphaFoldDB" id="A0A165NWV0"/>
<reference evidence="1 2" key="1">
    <citation type="journal article" date="2016" name="Mol. Biol. Evol.">
        <title>Comparative Genomics of Early-Diverging Mushroom-Forming Fungi Provides Insights into the Origins of Lignocellulose Decay Capabilities.</title>
        <authorList>
            <person name="Nagy L.G."/>
            <person name="Riley R."/>
            <person name="Tritt A."/>
            <person name="Adam C."/>
            <person name="Daum C."/>
            <person name="Floudas D."/>
            <person name="Sun H."/>
            <person name="Yadav J.S."/>
            <person name="Pangilinan J."/>
            <person name="Larsson K.H."/>
            <person name="Matsuura K."/>
            <person name="Barry K."/>
            <person name="Labutti K."/>
            <person name="Kuo R."/>
            <person name="Ohm R.A."/>
            <person name="Bhattacharya S.S."/>
            <person name="Shirouzu T."/>
            <person name="Yoshinaga Y."/>
            <person name="Martin F.M."/>
            <person name="Grigoriev I.V."/>
            <person name="Hibbett D.S."/>
        </authorList>
    </citation>
    <scope>NUCLEOTIDE SEQUENCE [LARGE SCALE GENOMIC DNA]</scope>
    <source>
        <strain evidence="1 2">HHB14362 ss-1</strain>
    </source>
</reference>
<dbReference type="InParanoid" id="A0A165NWV0"/>